<proteinExistence type="predicted"/>
<feature type="transmembrane region" description="Helical" evidence="1">
    <location>
        <begin position="7"/>
        <end position="27"/>
    </location>
</feature>
<dbReference type="CDD" id="cd11614">
    <property type="entry name" value="SAF_CpaB_FlgA_like"/>
    <property type="match status" value="1"/>
</dbReference>
<keyword evidence="1" id="KW-1133">Transmembrane helix</keyword>
<comment type="caution">
    <text evidence="2">The sequence shown here is derived from an EMBL/GenBank/DDBJ whole genome shotgun (WGS) entry which is preliminary data.</text>
</comment>
<keyword evidence="1" id="KW-0472">Membrane</keyword>
<name>A0A0W8E9G1_9ZZZZ</name>
<gene>
    <name evidence="2" type="ORF">ASZ90_017305</name>
</gene>
<dbReference type="EMBL" id="LNQE01001822">
    <property type="protein sequence ID" value="KUG05232.1"/>
    <property type="molecule type" value="Genomic_DNA"/>
</dbReference>
<accession>A0A0W8E9G1</accession>
<evidence type="ECO:0000256" key="1">
    <source>
        <dbReference type="SAM" id="Phobius"/>
    </source>
</evidence>
<dbReference type="AlphaFoldDB" id="A0A0W8E9G1"/>
<protein>
    <recommendedName>
        <fullName evidence="3">SAF domain-containing protein</fullName>
    </recommendedName>
</protein>
<reference evidence="2" key="1">
    <citation type="journal article" date="2015" name="Proc. Natl. Acad. Sci. U.S.A.">
        <title>Networks of energetic and metabolic interactions define dynamics in microbial communities.</title>
        <authorList>
            <person name="Embree M."/>
            <person name="Liu J.K."/>
            <person name="Al-Bassam M.M."/>
            <person name="Zengler K."/>
        </authorList>
    </citation>
    <scope>NUCLEOTIDE SEQUENCE</scope>
</reference>
<keyword evidence="1" id="KW-0812">Transmembrane</keyword>
<sequence length="226" mass="24307">MDKKKTVITIAAIILGLLVALFAWVNINSPQDAEASVNILVPAKDISPYSKLQADDFKTRTVKEGEVDSYTVLETAQLQDMITTVALYSNKPVDKRSLSLASDTSNKQIIGVLIDSTRLSNATAGDYVDVYWVSDKTETTAVAPAIVLSRKAQIIGVDGEGTSTSAMSGQKISSESKAKAVYLLVKPEEAPYIIQGSMKNNIALSKVLNPQSVPDVLITEEEADVQ</sequence>
<evidence type="ECO:0000313" key="2">
    <source>
        <dbReference type="EMBL" id="KUG05232.1"/>
    </source>
</evidence>
<evidence type="ECO:0008006" key="3">
    <source>
        <dbReference type="Google" id="ProtNLM"/>
    </source>
</evidence>
<organism evidence="2">
    <name type="scientific">hydrocarbon metagenome</name>
    <dbReference type="NCBI Taxonomy" id="938273"/>
    <lineage>
        <taxon>unclassified sequences</taxon>
        <taxon>metagenomes</taxon>
        <taxon>ecological metagenomes</taxon>
    </lineage>
</organism>